<dbReference type="RefSeq" id="WP_120005453.1">
    <property type="nucleotide sequence ID" value="NZ_JALBUU010000004.1"/>
</dbReference>
<feature type="region of interest" description="Disordered" evidence="1">
    <location>
        <begin position="60"/>
        <end position="83"/>
    </location>
</feature>
<reference evidence="2 3" key="1">
    <citation type="submission" date="2022-03" db="EMBL/GenBank/DDBJ databases">
        <title>Complete genome analysis of Roseomonas KG 17.1 : a prolific producer of plant growth promoters.</title>
        <authorList>
            <person name="Saadouli I."/>
            <person name="Najjari A."/>
            <person name="Mosbah A."/>
            <person name="Ouzari H.I."/>
        </authorList>
    </citation>
    <scope>NUCLEOTIDE SEQUENCE [LARGE SCALE GENOMIC DNA]</scope>
    <source>
        <strain evidence="2 3">KG17-1</strain>
    </source>
</reference>
<organism evidence="2 3">
    <name type="scientific">Teichococcus vastitatis</name>
    <dbReference type="NCBI Taxonomy" id="2307076"/>
    <lineage>
        <taxon>Bacteria</taxon>
        <taxon>Pseudomonadati</taxon>
        <taxon>Pseudomonadota</taxon>
        <taxon>Alphaproteobacteria</taxon>
        <taxon>Acetobacterales</taxon>
        <taxon>Roseomonadaceae</taxon>
        <taxon>Roseomonas</taxon>
    </lineage>
</organism>
<accession>A0ABS9W637</accession>
<evidence type="ECO:0000256" key="1">
    <source>
        <dbReference type="SAM" id="MobiDB-lite"/>
    </source>
</evidence>
<proteinExistence type="predicted"/>
<dbReference type="EMBL" id="JALBUU010000004">
    <property type="protein sequence ID" value="MCI0754044.1"/>
    <property type="molecule type" value="Genomic_DNA"/>
</dbReference>
<dbReference type="Proteomes" id="UP001201985">
    <property type="component" value="Unassembled WGS sequence"/>
</dbReference>
<evidence type="ECO:0000313" key="2">
    <source>
        <dbReference type="EMBL" id="MCI0754044.1"/>
    </source>
</evidence>
<comment type="caution">
    <text evidence="2">The sequence shown here is derived from an EMBL/GenBank/DDBJ whole genome shotgun (WGS) entry which is preliminary data.</text>
</comment>
<name>A0ABS9W637_9PROT</name>
<feature type="compositionally biased region" description="Acidic residues" evidence="1">
    <location>
        <begin position="60"/>
        <end position="69"/>
    </location>
</feature>
<keyword evidence="3" id="KW-1185">Reference proteome</keyword>
<protein>
    <submittedName>
        <fullName evidence="2">Uncharacterized protein</fullName>
    </submittedName>
</protein>
<sequence>MSDAVSEAASRLERAVERLAAALAANPAGASGVSAESVAALSTRLDDTLERLRGALAELEGAEPGDEPAEQATALPPDNQKGS</sequence>
<gene>
    <name evidence="2" type="ORF">MON41_09775</name>
</gene>
<evidence type="ECO:0000313" key="3">
    <source>
        <dbReference type="Proteomes" id="UP001201985"/>
    </source>
</evidence>